<organism evidence="1 2">
    <name type="scientific">Methylomagnum ishizawai</name>
    <dbReference type="NCBI Taxonomy" id="1760988"/>
    <lineage>
        <taxon>Bacteria</taxon>
        <taxon>Pseudomonadati</taxon>
        <taxon>Pseudomonadota</taxon>
        <taxon>Gammaproteobacteria</taxon>
        <taxon>Methylococcales</taxon>
        <taxon>Methylococcaceae</taxon>
        <taxon>Methylomagnum</taxon>
    </lineage>
</organism>
<evidence type="ECO:0000313" key="1">
    <source>
        <dbReference type="EMBL" id="SMF96136.1"/>
    </source>
</evidence>
<reference evidence="1 2" key="1">
    <citation type="submission" date="2016-12" db="EMBL/GenBank/DDBJ databases">
        <authorList>
            <person name="Song W.-J."/>
            <person name="Kurnit D.M."/>
        </authorList>
    </citation>
    <scope>NUCLEOTIDE SEQUENCE [LARGE SCALE GENOMIC DNA]</scope>
    <source>
        <strain evidence="1 2">175</strain>
    </source>
</reference>
<dbReference type="EMBL" id="FXAM01000001">
    <property type="protein sequence ID" value="SMF96136.1"/>
    <property type="molecule type" value="Genomic_DNA"/>
</dbReference>
<accession>A0A1Y6D0M6</accession>
<dbReference type="Proteomes" id="UP000192923">
    <property type="component" value="Unassembled WGS sequence"/>
</dbReference>
<proteinExistence type="predicted"/>
<dbReference type="AlphaFoldDB" id="A0A1Y6D0M6"/>
<evidence type="ECO:0000313" key="2">
    <source>
        <dbReference type="Proteomes" id="UP000192923"/>
    </source>
</evidence>
<dbReference type="RefSeq" id="WP_176225268.1">
    <property type="nucleotide sequence ID" value="NZ_FXAM01000001.1"/>
</dbReference>
<dbReference type="STRING" id="1760988.SAMN02949497_3520"/>
<dbReference type="InterPro" id="IPR009225">
    <property type="entry name" value="Phage_head_completion_GpL"/>
</dbReference>
<protein>
    <submittedName>
        <fullName evidence="1">Phage head completion protein (GPL)</fullName>
    </submittedName>
</protein>
<gene>
    <name evidence="1" type="ORF">SAMN02949497_3520</name>
</gene>
<name>A0A1Y6D0M6_9GAMM</name>
<sequence>MSNPTPILDTVLENNGFWPDVAVRTLVESYRVPSDGRDGLPVDTLIQAMIETNKAAAPARDAAVAQGCASLADYADAHPEGMIAGHHQARHAYLSAVYNLAKARTIKPLQVLARRPIPETETNASEDTERHFLDRHQTALANLLDLMVPGSAHQADFGVHVAALGAGPFRRAGPIL</sequence>
<keyword evidence="2" id="KW-1185">Reference proteome</keyword>
<dbReference type="Pfam" id="PF05926">
    <property type="entry name" value="Phage_GPL"/>
    <property type="match status" value="1"/>
</dbReference>